<dbReference type="InterPro" id="IPR024041">
    <property type="entry name" value="NH4_transpt_AmtB-like_dom"/>
</dbReference>
<dbReference type="GO" id="GO:0003924">
    <property type="term" value="F:GTPase activity"/>
    <property type="evidence" value="ECO:0007669"/>
    <property type="project" value="InterPro"/>
</dbReference>
<dbReference type="InterPro" id="IPR005225">
    <property type="entry name" value="Small_GTP-bd"/>
</dbReference>
<keyword evidence="5 15" id="KW-0813">Transport</keyword>
<dbReference type="Proteomes" id="UP001172457">
    <property type="component" value="Chromosome 3"/>
</dbReference>
<dbReference type="InterPro" id="IPR029020">
    <property type="entry name" value="Ammonium/urea_transptr"/>
</dbReference>
<evidence type="ECO:0000313" key="18">
    <source>
        <dbReference type="Proteomes" id="UP001172457"/>
    </source>
</evidence>
<dbReference type="Pfam" id="PF00909">
    <property type="entry name" value="Ammonium_transp"/>
    <property type="match status" value="1"/>
</dbReference>
<dbReference type="InterPro" id="IPR027417">
    <property type="entry name" value="P-loop_NTPase"/>
</dbReference>
<dbReference type="SMART" id="SM00175">
    <property type="entry name" value="RAB"/>
    <property type="match status" value="1"/>
</dbReference>
<protein>
    <recommendedName>
        <fullName evidence="15">Ammonium transporter</fullName>
    </recommendedName>
</protein>
<accession>A0AA38T6J4</accession>
<evidence type="ECO:0000256" key="11">
    <source>
        <dbReference type="ARBA" id="ARBA00023136"/>
    </source>
</evidence>
<feature type="transmembrane region" description="Helical" evidence="15">
    <location>
        <begin position="196"/>
        <end position="214"/>
    </location>
</feature>
<evidence type="ECO:0000256" key="8">
    <source>
        <dbReference type="ARBA" id="ARBA00022927"/>
    </source>
</evidence>
<evidence type="ECO:0000256" key="2">
    <source>
        <dbReference type="ARBA" id="ARBA00004651"/>
    </source>
</evidence>
<evidence type="ECO:0000256" key="1">
    <source>
        <dbReference type="ARBA" id="ARBA00004123"/>
    </source>
</evidence>
<comment type="similarity">
    <text evidence="4">Belongs to the small GTPase superfamily. Ran family.</text>
</comment>
<comment type="caution">
    <text evidence="17">The sequence shown here is derived from an EMBL/GenBank/DDBJ whole genome shotgun (WGS) entry which is preliminary data.</text>
</comment>
<dbReference type="SUPFAM" id="SSF52540">
    <property type="entry name" value="P-loop containing nucleoside triphosphate hydrolases"/>
    <property type="match status" value="1"/>
</dbReference>
<dbReference type="PROSITE" id="PS51418">
    <property type="entry name" value="RAN"/>
    <property type="match status" value="1"/>
</dbReference>
<comment type="function">
    <text evidence="14">GTP-binding protein involved in nucleocytoplasmic transport. Required for the import of protein into the nucleus and also for RNA export. Involved in chromatin condensation and control of cell cycle.</text>
</comment>
<dbReference type="PRINTS" id="PR00627">
    <property type="entry name" value="GTPRANTC4"/>
</dbReference>
<feature type="transmembrane region" description="Helical" evidence="15">
    <location>
        <begin position="313"/>
        <end position="334"/>
    </location>
</feature>
<feature type="transmembrane region" description="Helical" evidence="15">
    <location>
        <begin position="73"/>
        <end position="93"/>
    </location>
</feature>
<dbReference type="PANTHER" id="PTHR43029">
    <property type="entry name" value="AMMONIUM TRANSPORTER MEP2"/>
    <property type="match status" value="1"/>
</dbReference>
<evidence type="ECO:0000259" key="16">
    <source>
        <dbReference type="Pfam" id="PF00909"/>
    </source>
</evidence>
<dbReference type="EMBL" id="JARYMX010000003">
    <property type="protein sequence ID" value="KAJ9555314.1"/>
    <property type="molecule type" value="Genomic_DNA"/>
</dbReference>
<evidence type="ECO:0000256" key="4">
    <source>
        <dbReference type="ARBA" id="ARBA00008028"/>
    </source>
</evidence>
<dbReference type="GO" id="GO:0006606">
    <property type="term" value="P:protein import into nucleus"/>
    <property type="evidence" value="ECO:0007669"/>
    <property type="project" value="UniProtKB-ARBA"/>
</dbReference>
<keyword evidence="13" id="KW-0539">Nucleus</keyword>
<dbReference type="SUPFAM" id="SSF111352">
    <property type="entry name" value="Ammonium transporter"/>
    <property type="match status" value="1"/>
</dbReference>
<keyword evidence="12 15" id="KW-0924">Ammonia transport</keyword>
<feature type="domain" description="Ammonium transporter AmtB-like" evidence="16">
    <location>
        <begin position="39"/>
        <end position="456"/>
    </location>
</feature>
<dbReference type="PANTHER" id="PTHR43029:SF31">
    <property type="entry name" value="AMMONIUM TRANSPORTER AMTB-LIKE DOMAIN, AMMONIUM_UREA TRANSPORTER"/>
    <property type="match status" value="1"/>
</dbReference>
<dbReference type="NCBIfam" id="TIGR00836">
    <property type="entry name" value="amt"/>
    <property type="match status" value="1"/>
</dbReference>
<dbReference type="GO" id="GO:0005886">
    <property type="term" value="C:plasma membrane"/>
    <property type="evidence" value="ECO:0007669"/>
    <property type="project" value="UniProtKB-SubCell"/>
</dbReference>
<reference evidence="17" key="1">
    <citation type="submission" date="2023-03" db="EMBL/GenBank/DDBJ databases">
        <title>Chromosome-scale reference genome and RAD-based genetic map of yellow starthistle (Centaurea solstitialis) reveal putative structural variation and QTLs associated with invader traits.</title>
        <authorList>
            <person name="Reatini B."/>
            <person name="Cang F.A."/>
            <person name="Jiang Q."/>
            <person name="Mckibben M.T.W."/>
            <person name="Barker M.S."/>
            <person name="Rieseberg L.H."/>
            <person name="Dlugosch K.M."/>
        </authorList>
    </citation>
    <scope>NUCLEOTIDE SEQUENCE</scope>
    <source>
        <strain evidence="17">CAN-66</strain>
        <tissue evidence="17">Leaf</tissue>
    </source>
</reference>
<dbReference type="Gene3D" id="3.40.50.300">
    <property type="entry name" value="P-loop containing nucleotide triphosphate hydrolases"/>
    <property type="match status" value="1"/>
</dbReference>
<dbReference type="Gene3D" id="1.10.3430.10">
    <property type="entry name" value="Ammonium transporter AmtB like domains"/>
    <property type="match status" value="1"/>
</dbReference>
<dbReference type="InterPro" id="IPR001806">
    <property type="entry name" value="Small_GTPase"/>
</dbReference>
<feature type="transmembrane region" description="Helical" evidence="15">
    <location>
        <begin position="258"/>
        <end position="282"/>
    </location>
</feature>
<dbReference type="Pfam" id="PF00071">
    <property type="entry name" value="Ras"/>
    <property type="match status" value="1"/>
</dbReference>
<dbReference type="InterPro" id="IPR001905">
    <property type="entry name" value="Ammonium_transpt"/>
</dbReference>
<keyword evidence="11 15" id="KW-0472">Membrane</keyword>
<keyword evidence="9 15" id="KW-1133">Transmembrane helix</keyword>
<evidence type="ECO:0000256" key="7">
    <source>
        <dbReference type="ARBA" id="ARBA00022741"/>
    </source>
</evidence>
<proteinExistence type="inferred from homology"/>
<evidence type="ECO:0000256" key="6">
    <source>
        <dbReference type="ARBA" id="ARBA00022692"/>
    </source>
</evidence>
<dbReference type="SMART" id="SM00174">
    <property type="entry name" value="RHO"/>
    <property type="match status" value="1"/>
</dbReference>
<dbReference type="NCBIfam" id="TIGR00231">
    <property type="entry name" value="small_GTP"/>
    <property type="match status" value="1"/>
</dbReference>
<dbReference type="PROSITE" id="PS51419">
    <property type="entry name" value="RAB"/>
    <property type="match status" value="1"/>
</dbReference>
<keyword evidence="18" id="KW-1185">Reference proteome</keyword>
<evidence type="ECO:0000256" key="15">
    <source>
        <dbReference type="RuleBase" id="RU362002"/>
    </source>
</evidence>
<feature type="transmembrane region" description="Helical" evidence="15">
    <location>
        <begin position="409"/>
        <end position="434"/>
    </location>
</feature>
<dbReference type="SMART" id="SM00173">
    <property type="entry name" value="RAS"/>
    <property type="match status" value="1"/>
</dbReference>
<sequence length="746" mass="82344">MSFSPPSPPLFNLTQPFAFPPNLLPDEASPEWMNKADNAWQLVAATLVGLQSVPGLILLYGGAVKKKWAVNSAFMALYAFAMVLVCWVCWGYRLSFGDELIPIWGKPNAAVEQEYLLEQAFLGMFPNATMVFFQFVFAAITLILIAGAVLGRMNFYAWMLFVPLWLTFSYTVSAFTIWSTKGWLSKMGIIDYSGGYVIHLSSGVAGYTTAYWVGPRLQIDRERFPPNNIIMMLAGAGLLWMGWTGFNGGDPYVASADASLAVLNTHVCAATSLLTWLILDVIFFKRPSVIGAVQGMITGLVCITPAAGVVQGYAAIAMGVFSGSIPWFTMMVVHKKFEILQKVDDTMAVLHTHAIAGILGGVLTGLFSEPHLCKLFYGSTSKYMGLFHGLHLGTSESIRWGVRQMGVQMLGILFVVVLNIVMTSFVCLFVQLIVPLRMSDEQLEVGDEAVHGEEAYAIWGEGDRLENQKYSSYYNDIESPSKLGLGPIPGSTPSAAGLARELHGSCTGGNTAVVDLQGSCTGSPTALPNQQTVDYPSFKLVIVGDGGTGKTTFVKRHLTGEFERRYEPTIGVEVHPLDFFTNCGKIRFYCWDTAGQERFGGLRDGYYIHGQCAIIMFDVTARLTYMNVPTWYRDICRVCDNIPVVLCGNKVDVKNRQVQPRQVKFHRKKNLQYYEISAKSNYNFEKPFLHLVRKLAGDPNLYFVESPALAPPEVQIDLAAQQLHEAEIAEAANQPLPDEDDDDAFE</sequence>
<keyword evidence="8" id="KW-0653">Protein transport</keyword>
<evidence type="ECO:0000256" key="14">
    <source>
        <dbReference type="ARBA" id="ARBA00024659"/>
    </source>
</evidence>
<evidence type="ECO:0000313" key="17">
    <source>
        <dbReference type="EMBL" id="KAJ9555314.1"/>
    </source>
</evidence>
<dbReference type="InterPro" id="IPR002041">
    <property type="entry name" value="Ran_GTPase"/>
</dbReference>
<dbReference type="PROSITE" id="PS51421">
    <property type="entry name" value="RAS"/>
    <property type="match status" value="1"/>
</dbReference>
<gene>
    <name evidence="17" type="ORF">OSB04_009928</name>
</gene>
<evidence type="ECO:0000256" key="12">
    <source>
        <dbReference type="ARBA" id="ARBA00023177"/>
    </source>
</evidence>
<feature type="transmembrane region" description="Helical" evidence="15">
    <location>
        <begin position="157"/>
        <end position="176"/>
    </location>
</feature>
<dbReference type="GO" id="GO:0008519">
    <property type="term" value="F:ammonium channel activity"/>
    <property type="evidence" value="ECO:0007669"/>
    <property type="project" value="InterPro"/>
</dbReference>
<dbReference type="FunFam" id="3.40.50.300:FF:000369">
    <property type="entry name" value="GTP-binding nuclear protein"/>
    <property type="match status" value="1"/>
</dbReference>
<feature type="transmembrane region" description="Helical" evidence="15">
    <location>
        <begin position="131"/>
        <end position="150"/>
    </location>
</feature>
<evidence type="ECO:0000256" key="9">
    <source>
        <dbReference type="ARBA" id="ARBA00022989"/>
    </source>
</evidence>
<keyword evidence="7" id="KW-0547">Nucleotide-binding</keyword>
<evidence type="ECO:0000256" key="10">
    <source>
        <dbReference type="ARBA" id="ARBA00023134"/>
    </source>
</evidence>
<dbReference type="GO" id="GO:0005634">
    <property type="term" value="C:nucleus"/>
    <property type="evidence" value="ECO:0007669"/>
    <property type="project" value="UniProtKB-SubCell"/>
</dbReference>
<dbReference type="SMART" id="SM00176">
    <property type="entry name" value="RAN"/>
    <property type="match status" value="1"/>
</dbReference>
<evidence type="ECO:0000256" key="13">
    <source>
        <dbReference type="ARBA" id="ARBA00023242"/>
    </source>
</evidence>
<evidence type="ECO:0000256" key="3">
    <source>
        <dbReference type="ARBA" id="ARBA00005887"/>
    </source>
</evidence>
<name>A0AA38T6J4_9ASTR</name>
<feature type="transmembrane region" description="Helical" evidence="15">
    <location>
        <begin position="39"/>
        <end position="61"/>
    </location>
</feature>
<keyword evidence="10" id="KW-0342">GTP-binding</keyword>
<feature type="transmembrane region" description="Helical" evidence="15">
    <location>
        <begin position="289"/>
        <end position="307"/>
    </location>
</feature>
<evidence type="ECO:0000256" key="5">
    <source>
        <dbReference type="ARBA" id="ARBA00022448"/>
    </source>
</evidence>
<comment type="similarity">
    <text evidence="3 15">Belongs to the ammonia transporter channel (TC 1.A.11.2) family.</text>
</comment>
<comment type="subcellular location">
    <subcellularLocation>
        <location evidence="2 15">Cell membrane</location>
        <topology evidence="2 15">Multi-pass membrane protein</topology>
    </subcellularLocation>
    <subcellularLocation>
        <location evidence="1">Nucleus</location>
    </subcellularLocation>
</comment>
<dbReference type="FunFam" id="1.10.3430.10:FF:000005">
    <property type="entry name" value="Ammonium transporter"/>
    <property type="match status" value="1"/>
</dbReference>
<organism evidence="17 18">
    <name type="scientific">Centaurea solstitialis</name>
    <name type="common">yellow star-thistle</name>
    <dbReference type="NCBI Taxonomy" id="347529"/>
    <lineage>
        <taxon>Eukaryota</taxon>
        <taxon>Viridiplantae</taxon>
        <taxon>Streptophyta</taxon>
        <taxon>Embryophyta</taxon>
        <taxon>Tracheophyta</taxon>
        <taxon>Spermatophyta</taxon>
        <taxon>Magnoliopsida</taxon>
        <taxon>eudicotyledons</taxon>
        <taxon>Gunneridae</taxon>
        <taxon>Pentapetalae</taxon>
        <taxon>asterids</taxon>
        <taxon>campanulids</taxon>
        <taxon>Asterales</taxon>
        <taxon>Asteraceae</taxon>
        <taxon>Carduoideae</taxon>
        <taxon>Cardueae</taxon>
        <taxon>Centaureinae</taxon>
        <taxon>Centaurea</taxon>
    </lineage>
</organism>
<dbReference type="CDD" id="cd00877">
    <property type="entry name" value="Ran"/>
    <property type="match status" value="1"/>
</dbReference>
<keyword evidence="6 15" id="KW-0812">Transmembrane</keyword>
<feature type="transmembrane region" description="Helical" evidence="15">
    <location>
        <begin position="226"/>
        <end position="246"/>
    </location>
</feature>
<dbReference type="GO" id="GO:0005525">
    <property type="term" value="F:GTP binding"/>
    <property type="evidence" value="ECO:0007669"/>
    <property type="project" value="UniProtKB-KW"/>
</dbReference>
<dbReference type="AlphaFoldDB" id="A0AA38T6J4"/>